<dbReference type="Proteomes" id="UP000075230">
    <property type="component" value="Unassembled WGS sequence"/>
</dbReference>
<feature type="signal peptide" evidence="2">
    <location>
        <begin position="1"/>
        <end position="20"/>
    </location>
</feature>
<evidence type="ECO:0000256" key="1">
    <source>
        <dbReference type="SAM" id="MobiDB-lite"/>
    </source>
</evidence>
<dbReference type="VEuPathDB" id="FungiDB:ASPFODRAFT_133564"/>
<dbReference type="PROSITE" id="PS51257">
    <property type="entry name" value="PROKAR_LIPOPROTEIN"/>
    <property type="match status" value="1"/>
</dbReference>
<proteinExistence type="predicted"/>
<sequence length="369" mass="39434">MSSKVLKLLAAAGLLSASVACSTESDVEITFYGYPDNDPPSADIAYDCGRGYTAGGTGTYDDPLTFATAPGEFEKCEIIYLPYLRKYLRFEDTCAQCSKYPTLNSVPPLTETATDYHNGKLHIDIWTGSTKSSGGDTQIDCEDSLTPDDSQTVIISPGTSYTVNSDELFASGKCYTSNTYSSADASSYCSSGSSGSSSGSGSGSGSSSSCSWSGHCAGRSPLGTRALCYTDPWHSGASCSTENDCSDNLTCQSGKPSNPEKLSSEDKYDQARGITATGHPKENTFYYNAAIFLEVADPTNHDGKIVITAIIGMYHRWSSHSMSVVIGPVDHRVPPAISQSNGKNGKTQAYLHLRTRRRLHAGLPSFFRH</sequence>
<reference evidence="3 4" key="1">
    <citation type="journal article" date="2016" name="DNA Res.">
        <title>Genome sequence of Aspergillus luchuensis NBRC 4314.</title>
        <authorList>
            <person name="Yamada O."/>
            <person name="Machida M."/>
            <person name="Hosoyama A."/>
            <person name="Goto M."/>
            <person name="Takahashi T."/>
            <person name="Futagami T."/>
            <person name="Yamagata Y."/>
            <person name="Takeuchi M."/>
            <person name="Kobayashi T."/>
            <person name="Koike H."/>
            <person name="Abe K."/>
            <person name="Asai K."/>
            <person name="Arita M."/>
            <person name="Fujita N."/>
            <person name="Fukuda K."/>
            <person name="Higa K."/>
            <person name="Horikawa H."/>
            <person name="Ishikawa T."/>
            <person name="Jinno K."/>
            <person name="Kato Y."/>
            <person name="Kirimura K."/>
            <person name="Mizutani O."/>
            <person name="Nakasone K."/>
            <person name="Sano M."/>
            <person name="Shiraishi Y."/>
            <person name="Tsukahara M."/>
            <person name="Gomi K."/>
        </authorList>
    </citation>
    <scope>NUCLEOTIDE SEQUENCE [LARGE SCALE GENOMIC DNA]</scope>
    <source>
        <strain evidence="3 4">RIB 2604</strain>
    </source>
</reference>
<evidence type="ECO:0000313" key="3">
    <source>
        <dbReference type="EMBL" id="GAT18943.1"/>
    </source>
</evidence>
<dbReference type="AlphaFoldDB" id="A0A146EZ90"/>
<name>A0A146EZ90_ASPKA</name>
<feature type="region of interest" description="Disordered" evidence="1">
    <location>
        <begin position="251"/>
        <end position="276"/>
    </location>
</feature>
<dbReference type="EMBL" id="BCWF01000003">
    <property type="protein sequence ID" value="GAT18943.1"/>
    <property type="molecule type" value="Genomic_DNA"/>
</dbReference>
<accession>A0A146EZ90</accession>
<keyword evidence="2" id="KW-0732">Signal</keyword>
<evidence type="ECO:0000256" key="2">
    <source>
        <dbReference type="SAM" id="SignalP"/>
    </source>
</evidence>
<feature type="region of interest" description="Disordered" evidence="1">
    <location>
        <begin position="130"/>
        <end position="157"/>
    </location>
</feature>
<gene>
    <name evidence="3" type="ORF">RIB2604_00300390</name>
</gene>
<comment type="caution">
    <text evidence="3">The sequence shown here is derived from an EMBL/GenBank/DDBJ whole genome shotgun (WGS) entry which is preliminary data.</text>
</comment>
<evidence type="ECO:0000313" key="4">
    <source>
        <dbReference type="Proteomes" id="UP000075230"/>
    </source>
</evidence>
<feature type="chain" id="PRO_5007523431" evidence="2">
    <location>
        <begin position="21"/>
        <end position="369"/>
    </location>
</feature>
<protein>
    <submittedName>
        <fullName evidence="3">Uncharacterized protein</fullName>
    </submittedName>
</protein>
<feature type="compositionally biased region" description="Polar residues" evidence="1">
    <location>
        <begin position="147"/>
        <end position="157"/>
    </location>
</feature>
<reference evidence="4" key="2">
    <citation type="submission" date="2016-02" db="EMBL/GenBank/DDBJ databases">
        <title>Genome sequencing of Aspergillus luchuensis NBRC 4314.</title>
        <authorList>
            <person name="Yamada O."/>
        </authorList>
    </citation>
    <scope>NUCLEOTIDE SEQUENCE [LARGE SCALE GENOMIC DNA]</scope>
    <source>
        <strain evidence="4">RIB 2604</strain>
    </source>
</reference>
<organism evidence="3 4">
    <name type="scientific">Aspergillus kawachii</name>
    <name type="common">White koji mold</name>
    <name type="synonym">Aspergillus awamori var. kawachi</name>
    <dbReference type="NCBI Taxonomy" id="1069201"/>
    <lineage>
        <taxon>Eukaryota</taxon>
        <taxon>Fungi</taxon>
        <taxon>Dikarya</taxon>
        <taxon>Ascomycota</taxon>
        <taxon>Pezizomycotina</taxon>
        <taxon>Eurotiomycetes</taxon>
        <taxon>Eurotiomycetidae</taxon>
        <taxon>Eurotiales</taxon>
        <taxon>Aspergillaceae</taxon>
        <taxon>Aspergillus</taxon>
        <taxon>Aspergillus subgen. Circumdati</taxon>
    </lineage>
</organism>